<sequence>MTTPNFQNVAVCPHRAQLARDLSTVNIAKFEMPNVTKFEVKYANYHDDDTNQSSSNHKDHLNSHLNGVEDAYKHETSTPALSAKSLDDKTKSDVDHNEDETNGVNKPIPTGRPDTVDSKDHQKKNTPNYESDKETSVKGKENESIQKTNTEKQQTVASPTVNSTELSTPKDNPLNQCDLQNSAKSKKEKLNVETTSITADDRKLPVKLESFTEKKSIIQGSEEIPPAKKDSATEKPLEGSKNQNSTVGSTTKRDLPADLVSCDQEMVSEVNAKVQTNLTRKEDLILKHVEQREELSSSKYLSNFKEKFNEPDNIQAAQELQIIEDVINENRSNTNKLTKKPPDVIPCTDDFIIESEDVQIIKANTKKSVISEITEKVGESSKTATDKLKIIENSLEAKAMMEEASMEKISFEEDAILEPAVRVVPGDQKAVVEEAKIEKPVLEEPMLEEVALGEKVAKDEIAVAEPVVEDSAAEEHVVEDSVLEKIEEKEAAEEESAVEHSTTEENIKEETKMEEIAVVEKVAVGDPIVEKTAVEEDAVTEDVAVKEAFTSDLIDEELAVKGVAVSEVGTKEEIFVEEQGVEETAAKEIAEIDPMLKNHVVEESAVEDSTVEESAMEDSAVEDVAKEELAVGEPIVEKLAMEELAIEEPAVEKPAVEESAVEESAEEMAVVEPVVEESAKEEPTVKKTAVEESAVLEPVAEEPALVEPAVEEPDVKEPTRADPVVDEPDVEKPAGEEVEKEQIEKKELTVEDSTVKESTVEDPVVEEPAVEDVAKEELAVEE</sequence>
<name>A0A420HS94_9PEZI</name>
<organism evidence="2 3">
    <name type="scientific">Erysiphe neolycopersici</name>
    <dbReference type="NCBI Taxonomy" id="212602"/>
    <lineage>
        <taxon>Eukaryota</taxon>
        <taxon>Fungi</taxon>
        <taxon>Dikarya</taxon>
        <taxon>Ascomycota</taxon>
        <taxon>Pezizomycotina</taxon>
        <taxon>Leotiomycetes</taxon>
        <taxon>Erysiphales</taxon>
        <taxon>Erysiphaceae</taxon>
        <taxon>Erysiphe</taxon>
    </lineage>
</organism>
<feature type="compositionally biased region" description="Polar residues" evidence="1">
    <location>
        <begin position="240"/>
        <end position="250"/>
    </location>
</feature>
<feature type="non-terminal residue" evidence="2">
    <location>
        <position position="782"/>
    </location>
</feature>
<proteinExistence type="predicted"/>
<feature type="region of interest" description="Disordered" evidence="1">
    <location>
        <begin position="650"/>
        <end position="782"/>
    </location>
</feature>
<feature type="compositionally biased region" description="Basic and acidic residues" evidence="1">
    <location>
        <begin position="225"/>
        <end position="238"/>
    </location>
</feature>
<feature type="compositionally biased region" description="Basic and acidic residues" evidence="1">
    <location>
        <begin position="476"/>
        <end position="489"/>
    </location>
</feature>
<feature type="region of interest" description="Disordered" evidence="1">
    <location>
        <begin position="476"/>
        <end position="509"/>
    </location>
</feature>
<keyword evidence="3" id="KW-1185">Reference proteome</keyword>
<feature type="compositionally biased region" description="Basic and acidic residues" evidence="1">
    <location>
        <begin position="677"/>
        <end position="690"/>
    </location>
</feature>
<feature type="compositionally biased region" description="Basic and acidic residues" evidence="1">
    <location>
        <begin position="730"/>
        <end position="759"/>
    </location>
</feature>
<comment type="caution">
    <text evidence="2">The sequence shown here is derived from an EMBL/GenBank/DDBJ whole genome shotgun (WGS) entry which is preliminary data.</text>
</comment>
<feature type="region of interest" description="Disordered" evidence="1">
    <location>
        <begin position="73"/>
        <end position="256"/>
    </location>
</feature>
<evidence type="ECO:0000256" key="1">
    <source>
        <dbReference type="SAM" id="MobiDB-lite"/>
    </source>
</evidence>
<evidence type="ECO:0000313" key="3">
    <source>
        <dbReference type="Proteomes" id="UP000286134"/>
    </source>
</evidence>
<reference evidence="2 3" key="1">
    <citation type="journal article" date="2018" name="BMC Genomics">
        <title>Comparative genome analyses reveal sequence features reflecting distinct modes of host-adaptation between dicot and monocot powdery mildew.</title>
        <authorList>
            <person name="Wu Y."/>
            <person name="Ma X."/>
            <person name="Pan Z."/>
            <person name="Kale S.D."/>
            <person name="Song Y."/>
            <person name="King H."/>
            <person name="Zhang Q."/>
            <person name="Presley C."/>
            <person name="Deng X."/>
            <person name="Wei C.I."/>
            <person name="Xiao S."/>
        </authorList>
    </citation>
    <scope>NUCLEOTIDE SEQUENCE [LARGE SCALE GENOMIC DNA]</scope>
    <source>
        <strain evidence="2">UMSG2</strain>
    </source>
</reference>
<feature type="compositionally biased region" description="Polar residues" evidence="1">
    <location>
        <begin position="145"/>
        <end position="183"/>
    </location>
</feature>
<accession>A0A420HS94</accession>
<evidence type="ECO:0000313" key="2">
    <source>
        <dbReference type="EMBL" id="RKF60298.1"/>
    </source>
</evidence>
<dbReference type="AlphaFoldDB" id="A0A420HS94"/>
<feature type="compositionally biased region" description="Basic and acidic residues" evidence="1">
    <location>
        <begin position="199"/>
        <end position="216"/>
    </location>
</feature>
<dbReference type="EMBL" id="MCFK01005236">
    <property type="protein sequence ID" value="RKF60298.1"/>
    <property type="molecule type" value="Genomic_DNA"/>
</dbReference>
<feature type="compositionally biased region" description="Low complexity" evidence="1">
    <location>
        <begin position="691"/>
        <end position="708"/>
    </location>
</feature>
<dbReference type="Proteomes" id="UP000286134">
    <property type="component" value="Unassembled WGS sequence"/>
</dbReference>
<feature type="compositionally biased region" description="Basic and acidic residues" evidence="1">
    <location>
        <begin position="130"/>
        <end position="144"/>
    </location>
</feature>
<protein>
    <submittedName>
        <fullName evidence="2">Uncharacterized protein</fullName>
    </submittedName>
</protein>
<feature type="compositionally biased region" description="Basic and acidic residues" evidence="1">
    <location>
        <begin position="85"/>
        <end position="95"/>
    </location>
</feature>
<gene>
    <name evidence="2" type="ORF">OnM2_052050</name>
</gene>
<dbReference type="STRING" id="212602.A0A420HS94"/>
<feature type="compositionally biased region" description="Basic and acidic residues" evidence="1">
    <location>
        <begin position="497"/>
        <end position="509"/>
    </location>
</feature>
<feature type="compositionally biased region" description="Basic and acidic residues" evidence="1">
    <location>
        <begin position="772"/>
        <end position="782"/>
    </location>
</feature>